<evidence type="ECO:0000313" key="1">
    <source>
        <dbReference type="EMBL" id="KAH7919710.1"/>
    </source>
</evidence>
<dbReference type="EMBL" id="MU266637">
    <property type="protein sequence ID" value="KAH7919710.1"/>
    <property type="molecule type" value="Genomic_DNA"/>
</dbReference>
<evidence type="ECO:0000313" key="2">
    <source>
        <dbReference type="Proteomes" id="UP000790709"/>
    </source>
</evidence>
<name>A0ACB8B1R3_9AGAM</name>
<dbReference type="Proteomes" id="UP000790709">
    <property type="component" value="Unassembled WGS sequence"/>
</dbReference>
<accession>A0ACB8B1R3</accession>
<gene>
    <name evidence="1" type="ORF">BV22DRAFT_847987</name>
</gene>
<proteinExistence type="predicted"/>
<protein>
    <submittedName>
        <fullName evidence="1">Uncharacterized protein</fullName>
    </submittedName>
</protein>
<reference evidence="1" key="1">
    <citation type="journal article" date="2021" name="New Phytol.">
        <title>Evolutionary innovations through gain and loss of genes in the ectomycorrhizal Boletales.</title>
        <authorList>
            <person name="Wu G."/>
            <person name="Miyauchi S."/>
            <person name="Morin E."/>
            <person name="Kuo A."/>
            <person name="Drula E."/>
            <person name="Varga T."/>
            <person name="Kohler A."/>
            <person name="Feng B."/>
            <person name="Cao Y."/>
            <person name="Lipzen A."/>
            <person name="Daum C."/>
            <person name="Hundley H."/>
            <person name="Pangilinan J."/>
            <person name="Johnson J."/>
            <person name="Barry K."/>
            <person name="LaButti K."/>
            <person name="Ng V."/>
            <person name="Ahrendt S."/>
            <person name="Min B."/>
            <person name="Choi I.G."/>
            <person name="Park H."/>
            <person name="Plett J.M."/>
            <person name="Magnuson J."/>
            <person name="Spatafora J.W."/>
            <person name="Nagy L.G."/>
            <person name="Henrissat B."/>
            <person name="Grigoriev I.V."/>
            <person name="Yang Z.L."/>
            <person name="Xu J."/>
            <person name="Martin F.M."/>
        </authorList>
    </citation>
    <scope>NUCLEOTIDE SEQUENCE</scope>
    <source>
        <strain evidence="1">KUC20120723A-06</strain>
    </source>
</reference>
<comment type="caution">
    <text evidence="1">The sequence shown here is derived from an EMBL/GenBank/DDBJ whole genome shotgun (WGS) entry which is preliminary data.</text>
</comment>
<organism evidence="1 2">
    <name type="scientific">Leucogyrophana mollusca</name>
    <dbReference type="NCBI Taxonomy" id="85980"/>
    <lineage>
        <taxon>Eukaryota</taxon>
        <taxon>Fungi</taxon>
        <taxon>Dikarya</taxon>
        <taxon>Basidiomycota</taxon>
        <taxon>Agaricomycotina</taxon>
        <taxon>Agaricomycetes</taxon>
        <taxon>Agaricomycetidae</taxon>
        <taxon>Boletales</taxon>
        <taxon>Boletales incertae sedis</taxon>
        <taxon>Leucogyrophana</taxon>
    </lineage>
</organism>
<sequence>MVVSVRLNRDVGTCTLSSHQFSSPTTSTRQLPQVSFTCVHIHSCPPSPRVYSIVPRCSSEPCKKPNLNKRSPITSVHRRTHIPNDSAHPPPDAQPTIPSALDVLLAKMIVVVNIHINAFVKGGTLAQLYDPNHGLPHSGVHQSKHAK</sequence>
<keyword evidence="2" id="KW-1185">Reference proteome</keyword>